<dbReference type="GO" id="GO:0003680">
    <property type="term" value="F:minor groove of adenine-thymine-rich DNA binding"/>
    <property type="evidence" value="ECO:0007669"/>
    <property type="project" value="TreeGrafter"/>
</dbReference>
<reference evidence="7 9" key="1">
    <citation type="submission" date="2014-11" db="EMBL/GenBank/DDBJ databases">
        <title>Draft Genome Sequences of Xanthomonas vesicatoria Strains from the Balkan Peninsula.</title>
        <authorList>
            <person name="Vancheva T."/>
            <person name="Lefeuvre P."/>
            <person name="Bogatzevska N."/>
            <person name="Moncheva P."/>
            <person name="Koebnik R."/>
        </authorList>
    </citation>
    <scope>NUCLEOTIDE SEQUENCE [LARGE SCALE GENOMIC DNA]</scope>
    <source>
        <strain evidence="7 9">53M</strain>
    </source>
</reference>
<accession>A0AAJ0IWN2</accession>
<dbReference type="InterPro" id="IPR037150">
    <property type="entry name" value="H-NS_C_dom_sf"/>
</dbReference>
<comment type="caution">
    <text evidence="7">The sequence shown here is derived from an EMBL/GenBank/DDBJ whole genome shotgun (WGS) entry which is preliminary data.</text>
</comment>
<dbReference type="GO" id="GO:0005829">
    <property type="term" value="C:cytosol"/>
    <property type="evidence" value="ECO:0007669"/>
    <property type="project" value="TreeGrafter"/>
</dbReference>
<dbReference type="PANTHER" id="PTHR38097:SF2">
    <property type="entry name" value="DNA-BINDING PROTEIN STPA"/>
    <property type="match status" value="1"/>
</dbReference>
<dbReference type="GO" id="GO:0000976">
    <property type="term" value="F:transcription cis-regulatory region binding"/>
    <property type="evidence" value="ECO:0007669"/>
    <property type="project" value="TreeGrafter"/>
</dbReference>
<evidence type="ECO:0000256" key="1">
    <source>
        <dbReference type="ARBA" id="ARBA00004453"/>
    </source>
</evidence>
<proteinExistence type="inferred from homology"/>
<feature type="region of interest" description="Disordered" evidence="5">
    <location>
        <begin position="126"/>
        <end position="154"/>
    </location>
</feature>
<evidence type="ECO:0000313" key="10">
    <source>
        <dbReference type="Proteomes" id="UP001430544"/>
    </source>
</evidence>
<evidence type="ECO:0000256" key="3">
    <source>
        <dbReference type="ARBA" id="ARBA00022490"/>
    </source>
</evidence>
<dbReference type="GO" id="GO:0009295">
    <property type="term" value="C:nucleoid"/>
    <property type="evidence" value="ECO:0007669"/>
    <property type="project" value="UniProtKB-SubCell"/>
</dbReference>
<comment type="similarity">
    <text evidence="2">Belongs to the histone-like protein H-NS family.</text>
</comment>
<dbReference type="Proteomes" id="UP001430544">
    <property type="component" value="Unassembled WGS sequence"/>
</dbReference>
<dbReference type="Gene3D" id="4.10.430.10">
    <property type="entry name" value="Histone-like protein H-NS, C-terminal domain"/>
    <property type="match status" value="1"/>
</dbReference>
<feature type="region of interest" description="Disordered" evidence="5">
    <location>
        <begin position="56"/>
        <end position="104"/>
    </location>
</feature>
<evidence type="ECO:0000259" key="6">
    <source>
        <dbReference type="SMART" id="SM00528"/>
    </source>
</evidence>
<dbReference type="GO" id="GO:0003681">
    <property type="term" value="F:bent DNA binding"/>
    <property type="evidence" value="ECO:0007669"/>
    <property type="project" value="TreeGrafter"/>
</dbReference>
<evidence type="ECO:0000313" key="7">
    <source>
        <dbReference type="EMBL" id="KHM91973.1"/>
    </source>
</evidence>
<dbReference type="GeneID" id="46981473"/>
<feature type="compositionally biased region" description="Low complexity" evidence="5">
    <location>
        <begin position="61"/>
        <end position="75"/>
    </location>
</feature>
<dbReference type="InterPro" id="IPR027444">
    <property type="entry name" value="H-NS_C_dom"/>
</dbReference>
<organism evidence="7 9">
    <name type="scientific">Xanthomonas vesicatoria</name>
    <dbReference type="NCBI Taxonomy" id="56460"/>
    <lineage>
        <taxon>Bacteria</taxon>
        <taxon>Pseudomonadati</taxon>
        <taxon>Pseudomonadota</taxon>
        <taxon>Gammaproteobacteria</taxon>
        <taxon>Lysobacterales</taxon>
        <taxon>Lysobacteraceae</taxon>
        <taxon>Xanthomonas</taxon>
    </lineage>
</organism>
<evidence type="ECO:0000313" key="9">
    <source>
        <dbReference type="Proteomes" id="UP000030969"/>
    </source>
</evidence>
<dbReference type="PANTHER" id="PTHR38097">
    <property type="match status" value="1"/>
</dbReference>
<comment type="subcellular location">
    <subcellularLocation>
        <location evidence="1">Cytoplasm</location>
        <location evidence="1">Nucleoid</location>
    </subcellularLocation>
</comment>
<dbReference type="Pfam" id="PF00816">
    <property type="entry name" value="Histone_HNS"/>
    <property type="match status" value="1"/>
</dbReference>
<sequence length="154" mass="16195">MSIDLSGLSAKQLGALIKNAKKQQTVVAKRAPIAKVRTQLTRAAKAQGYSIEELFGTTASAGPGRPAAAGKPGPRAGRKLGKVPPKYRNPSNPQETWTGRGKQPRWLAELTAAGKKVEDFLINKVGGGAKKASAKKAAPRKTVTKRATKKSKAA</sequence>
<dbReference type="Proteomes" id="UP000030969">
    <property type="component" value="Unassembled WGS sequence"/>
</dbReference>
<feature type="domain" description="DNA-binding protein H-NS-like C-terminal" evidence="6">
    <location>
        <begin position="77"/>
        <end position="122"/>
    </location>
</feature>
<protein>
    <submittedName>
        <fullName evidence="7">DNA-binding protein</fullName>
    </submittedName>
    <submittedName>
        <fullName evidence="8">H-NS histone family protein</fullName>
    </submittedName>
</protein>
<keyword evidence="3" id="KW-0963">Cytoplasm</keyword>
<dbReference type="GO" id="GO:0032993">
    <property type="term" value="C:protein-DNA complex"/>
    <property type="evidence" value="ECO:0007669"/>
    <property type="project" value="TreeGrafter"/>
</dbReference>
<evidence type="ECO:0000313" key="8">
    <source>
        <dbReference type="EMBL" id="MCC8624071.1"/>
    </source>
</evidence>
<dbReference type="SMART" id="SM00528">
    <property type="entry name" value="HNS"/>
    <property type="match status" value="1"/>
</dbReference>
<keyword evidence="4 7" id="KW-0238">DNA-binding</keyword>
<dbReference type="AlphaFoldDB" id="A0AAJ0IWN2"/>
<name>A0AAJ0IWN2_9XANT</name>
<feature type="compositionally biased region" description="Basic residues" evidence="5">
    <location>
        <begin position="132"/>
        <end position="154"/>
    </location>
</feature>
<evidence type="ECO:0000256" key="4">
    <source>
        <dbReference type="ARBA" id="ARBA00023125"/>
    </source>
</evidence>
<dbReference type="RefSeq" id="WP_005991778.1">
    <property type="nucleotide sequence ID" value="NZ_CP018470.1"/>
</dbReference>
<dbReference type="FunFam" id="4.10.430.10:FF:000002">
    <property type="entry name" value="DNA-binding protein"/>
    <property type="match status" value="1"/>
</dbReference>
<reference evidence="8" key="2">
    <citation type="submission" date="2021-11" db="EMBL/GenBank/DDBJ databases">
        <title>Genome resources and taxonomic validation of 89 Xanthomonas strains.</title>
        <authorList>
            <person name="Tambong J.T."/>
        </authorList>
    </citation>
    <scope>NUCLEOTIDE SEQUENCE</scope>
    <source>
        <strain evidence="8">Bv 5-4A</strain>
    </source>
</reference>
<dbReference type="SUPFAM" id="SSF81273">
    <property type="entry name" value="H-NS histone-like proteins"/>
    <property type="match status" value="1"/>
</dbReference>
<evidence type="ECO:0000256" key="2">
    <source>
        <dbReference type="ARBA" id="ARBA00010610"/>
    </source>
</evidence>
<keyword evidence="10" id="KW-1185">Reference proteome</keyword>
<gene>
    <name evidence="8" type="ORF">LN473_19225</name>
    <name evidence="7" type="ORF">OR61_17780</name>
</gene>
<evidence type="ECO:0000256" key="5">
    <source>
        <dbReference type="SAM" id="MobiDB-lite"/>
    </source>
</evidence>
<dbReference type="GO" id="GO:0001217">
    <property type="term" value="F:DNA-binding transcription repressor activity"/>
    <property type="evidence" value="ECO:0007669"/>
    <property type="project" value="TreeGrafter"/>
</dbReference>
<dbReference type="EMBL" id="JAJIUN010000085">
    <property type="protein sequence ID" value="MCC8624071.1"/>
    <property type="molecule type" value="Genomic_DNA"/>
</dbReference>
<dbReference type="EMBL" id="JSYJ01000136">
    <property type="protein sequence ID" value="KHM91973.1"/>
    <property type="molecule type" value="Genomic_DNA"/>
</dbReference>